<dbReference type="InterPro" id="IPR036837">
    <property type="entry name" value="Cation_efflux_CTD_sf"/>
</dbReference>
<dbReference type="GO" id="GO:0015341">
    <property type="term" value="F:zinc efflux antiporter activity"/>
    <property type="evidence" value="ECO:0007669"/>
    <property type="project" value="TreeGrafter"/>
</dbReference>
<evidence type="ECO:0000256" key="1">
    <source>
        <dbReference type="ARBA" id="ARBA00004141"/>
    </source>
</evidence>
<evidence type="ECO:0000313" key="10">
    <source>
        <dbReference type="EMBL" id="QKF77122.1"/>
    </source>
</evidence>
<dbReference type="KEGG" id="adz:ADFLV_1088"/>
<dbReference type="InterPro" id="IPR058533">
    <property type="entry name" value="Cation_efflux_TM"/>
</dbReference>
<evidence type="ECO:0000313" key="11">
    <source>
        <dbReference type="Proteomes" id="UP000503313"/>
    </source>
</evidence>
<keyword evidence="4 7" id="KW-0812">Transmembrane</keyword>
<comment type="similarity">
    <text evidence="2">Belongs to the cation diffusion facilitator (CDF) transporter (TC 2.A.4) family.</text>
</comment>
<dbReference type="InterPro" id="IPR050291">
    <property type="entry name" value="CDF_Transporter"/>
</dbReference>
<dbReference type="InterPro" id="IPR002524">
    <property type="entry name" value="Cation_efflux"/>
</dbReference>
<dbReference type="Gene3D" id="3.30.70.1350">
    <property type="entry name" value="Cation efflux protein, cytoplasmic domain"/>
    <property type="match status" value="1"/>
</dbReference>
<keyword evidence="11" id="KW-1185">Reference proteome</keyword>
<dbReference type="AlphaFoldDB" id="A0AAE7E683"/>
<dbReference type="NCBIfam" id="TIGR01297">
    <property type="entry name" value="CDF"/>
    <property type="match status" value="1"/>
</dbReference>
<evidence type="ECO:0000256" key="5">
    <source>
        <dbReference type="ARBA" id="ARBA00022989"/>
    </source>
</evidence>
<keyword evidence="5 7" id="KW-1133">Transmembrane helix</keyword>
<reference evidence="10 11" key="1">
    <citation type="submission" date="2020-05" db="EMBL/GenBank/DDBJ databases">
        <title>Complete genome sequencing of Campylobacter and Arcobacter type strains.</title>
        <authorList>
            <person name="Miller W.G."/>
            <person name="Yee E."/>
        </authorList>
    </citation>
    <scope>NUCLEOTIDE SEQUENCE [LARGE SCALE GENOMIC DNA]</scope>
    <source>
        <strain evidence="10 11">LMG 25694</strain>
    </source>
</reference>
<evidence type="ECO:0000256" key="6">
    <source>
        <dbReference type="ARBA" id="ARBA00023136"/>
    </source>
</evidence>
<dbReference type="InterPro" id="IPR027470">
    <property type="entry name" value="Cation_efflux_CTD"/>
</dbReference>
<dbReference type="GO" id="GO:0005886">
    <property type="term" value="C:plasma membrane"/>
    <property type="evidence" value="ECO:0007669"/>
    <property type="project" value="TreeGrafter"/>
</dbReference>
<evidence type="ECO:0000259" key="8">
    <source>
        <dbReference type="Pfam" id="PF01545"/>
    </source>
</evidence>
<dbReference type="GO" id="GO:0015086">
    <property type="term" value="F:cadmium ion transmembrane transporter activity"/>
    <property type="evidence" value="ECO:0007669"/>
    <property type="project" value="TreeGrafter"/>
</dbReference>
<evidence type="ECO:0000256" key="3">
    <source>
        <dbReference type="ARBA" id="ARBA00022448"/>
    </source>
</evidence>
<dbReference type="Gene3D" id="1.20.1510.10">
    <property type="entry name" value="Cation efflux protein transmembrane domain"/>
    <property type="match status" value="1"/>
</dbReference>
<dbReference type="PANTHER" id="PTHR43840">
    <property type="entry name" value="MITOCHONDRIAL METAL TRANSPORTER 1-RELATED"/>
    <property type="match status" value="1"/>
</dbReference>
<feature type="transmembrane region" description="Helical" evidence="7">
    <location>
        <begin position="7"/>
        <end position="28"/>
    </location>
</feature>
<feature type="transmembrane region" description="Helical" evidence="7">
    <location>
        <begin position="111"/>
        <end position="132"/>
    </location>
</feature>
<feature type="domain" description="Cation efflux protein cytoplasmic" evidence="9">
    <location>
        <begin position="207"/>
        <end position="285"/>
    </location>
</feature>
<dbReference type="InterPro" id="IPR027469">
    <property type="entry name" value="Cation_efflux_TMD_sf"/>
</dbReference>
<evidence type="ECO:0000256" key="2">
    <source>
        <dbReference type="ARBA" id="ARBA00008114"/>
    </source>
</evidence>
<dbReference type="Pfam" id="PF01545">
    <property type="entry name" value="Cation_efflux"/>
    <property type="match status" value="1"/>
</dbReference>
<evidence type="ECO:0000256" key="4">
    <source>
        <dbReference type="ARBA" id="ARBA00022692"/>
    </source>
</evidence>
<dbReference type="PANTHER" id="PTHR43840:SF15">
    <property type="entry name" value="MITOCHONDRIAL METAL TRANSPORTER 1-RELATED"/>
    <property type="match status" value="1"/>
</dbReference>
<feature type="transmembrane region" description="Helical" evidence="7">
    <location>
        <begin position="153"/>
        <end position="171"/>
    </location>
</feature>
<dbReference type="GO" id="GO:0006882">
    <property type="term" value="P:intracellular zinc ion homeostasis"/>
    <property type="evidence" value="ECO:0007669"/>
    <property type="project" value="TreeGrafter"/>
</dbReference>
<comment type="subcellular location">
    <subcellularLocation>
        <location evidence="1">Membrane</location>
        <topology evidence="1">Multi-pass membrane protein</topology>
    </subcellularLocation>
</comment>
<dbReference type="Pfam" id="PF16916">
    <property type="entry name" value="ZT_dimer"/>
    <property type="match status" value="1"/>
</dbReference>
<accession>A0AAE7E683</accession>
<dbReference type="Proteomes" id="UP000503313">
    <property type="component" value="Chromosome"/>
</dbReference>
<feature type="transmembrane region" description="Helical" evidence="7">
    <location>
        <begin position="75"/>
        <end position="96"/>
    </location>
</feature>
<name>A0AAE7E683_9BACT</name>
<organism evidence="10 11">
    <name type="scientific">Arcobacter defluvii</name>
    <dbReference type="NCBI Taxonomy" id="873191"/>
    <lineage>
        <taxon>Bacteria</taxon>
        <taxon>Pseudomonadati</taxon>
        <taxon>Campylobacterota</taxon>
        <taxon>Epsilonproteobacteria</taxon>
        <taxon>Campylobacterales</taxon>
        <taxon>Arcobacteraceae</taxon>
        <taxon>Arcobacter</taxon>
    </lineage>
</organism>
<evidence type="ECO:0000256" key="7">
    <source>
        <dbReference type="SAM" id="Phobius"/>
    </source>
</evidence>
<proteinExistence type="inferred from homology"/>
<dbReference type="SUPFAM" id="SSF161111">
    <property type="entry name" value="Cation efflux protein transmembrane domain-like"/>
    <property type="match status" value="1"/>
</dbReference>
<keyword evidence="6 7" id="KW-0472">Membrane</keyword>
<dbReference type="EMBL" id="CP053835">
    <property type="protein sequence ID" value="QKF77122.1"/>
    <property type="molecule type" value="Genomic_DNA"/>
</dbReference>
<dbReference type="GO" id="GO:0015093">
    <property type="term" value="F:ferrous iron transmembrane transporter activity"/>
    <property type="evidence" value="ECO:0007669"/>
    <property type="project" value="TreeGrafter"/>
</dbReference>
<feature type="transmembrane region" description="Helical" evidence="7">
    <location>
        <begin position="34"/>
        <end position="54"/>
    </location>
</feature>
<gene>
    <name evidence="10" type="ORF">ADFLV_1088</name>
</gene>
<feature type="domain" description="Cation efflux protein transmembrane" evidence="8">
    <location>
        <begin position="9"/>
        <end position="202"/>
    </location>
</feature>
<sequence length="295" mass="32815">MTSQKKATVVSSSVAAVLTLLKLIIGFASGSVAVLASAVDSILDMFVSIFNYFAISKSEKPADKNFNYGRGKIEALASVIEGTIITLSGFFLLYQAIKKAIVGETSQYLDISIYVMIISLIITISLVTYLNFVAKKTNSMVIKADALHYKTDVFSNLAVLISLLLVTFTGYEIIDVFVGGGIAIYIIYSAYELIHEGILVLLDRAVDEEVVSKIEEIIKENNKVNTYHLLKTREAANQTFVEVHLVFDCLITLMDAHRASDSIENKIKKLDTSRDWIINIHMDPYDDFKINDLHH</sequence>
<protein>
    <submittedName>
        <fullName evidence="10">Divalent metal cation transporter (ZT_dimer domain)</fullName>
    </submittedName>
</protein>
<dbReference type="SUPFAM" id="SSF160240">
    <property type="entry name" value="Cation efflux protein cytoplasmic domain-like"/>
    <property type="match status" value="1"/>
</dbReference>
<evidence type="ECO:0000259" key="9">
    <source>
        <dbReference type="Pfam" id="PF16916"/>
    </source>
</evidence>
<keyword evidence="3" id="KW-0813">Transport</keyword>
<dbReference type="RefSeq" id="WP_014473855.1">
    <property type="nucleotide sequence ID" value="NZ_CP053835.1"/>
</dbReference>